<dbReference type="Proteomes" id="UP001620626">
    <property type="component" value="Unassembled WGS sequence"/>
</dbReference>
<dbReference type="PANTHER" id="PTHR10694">
    <property type="entry name" value="LYSINE-SPECIFIC DEMETHYLASE"/>
    <property type="match status" value="1"/>
</dbReference>
<comment type="caution">
    <text evidence="3">The sequence shown here is derived from an EMBL/GenBank/DDBJ whole genome shotgun (WGS) entry which is preliminary data.</text>
</comment>
<evidence type="ECO:0000259" key="2">
    <source>
        <dbReference type="SMART" id="SM00558"/>
    </source>
</evidence>
<dbReference type="AlphaFoldDB" id="A0ABD2KL87"/>
<protein>
    <recommendedName>
        <fullName evidence="2">JmjC domain-containing protein</fullName>
    </recommendedName>
</protein>
<dbReference type="SMART" id="SM00558">
    <property type="entry name" value="JmjC"/>
    <property type="match status" value="1"/>
</dbReference>
<name>A0ABD2KL87_9BILA</name>
<keyword evidence="4" id="KW-1185">Reference proteome</keyword>
<evidence type="ECO:0000313" key="3">
    <source>
        <dbReference type="EMBL" id="KAL3103717.1"/>
    </source>
</evidence>
<gene>
    <name evidence="3" type="ORF">niasHT_013991</name>
</gene>
<dbReference type="Gene3D" id="2.60.120.650">
    <property type="entry name" value="Cupin"/>
    <property type="match status" value="1"/>
</dbReference>
<evidence type="ECO:0000256" key="1">
    <source>
        <dbReference type="SAM" id="MobiDB-lite"/>
    </source>
</evidence>
<sequence>MLPLFEFIFGVGFFDYLSEYLRDDSKWTNVADAGGLHIKFLHSALRLAPSSVVGEVERPGPSSGLRSQHFDKGPSEHPSLPSELLQHSVSVSKTVLLRQNRSLSAFCCDRWGPRQHKIGNFLSIPSYGKEVIHPTDLNEADYEGLFNAFVDGPKPNCFFYGAEWTAPPVKNVDGLYSRIYSLMGSLSGIYKKMSTPPEDAFVIRGICAPIGTSAFCMHREEEHSYHLNFNFGPSPKLWFFVAAELEGKVRELGQRLFGAQWARCANPLGHISYLFSPAQFRDAGIPFEMQLQKPGEAILTVGLHSGINLGPSVCLVAEFQSPRSVARFKEVGKWTRCKCKNRQAYRFTKQQETEYLQLTQSMVASERAAMAWRKHDGSGKRQKPDANRLAELAARKREQRARQKKEGHVPQKKIKEKDTIVNLDDLDLD</sequence>
<feature type="region of interest" description="Disordered" evidence="1">
    <location>
        <begin position="55"/>
        <end position="79"/>
    </location>
</feature>
<dbReference type="EMBL" id="JBICBT010000728">
    <property type="protein sequence ID" value="KAL3103717.1"/>
    <property type="molecule type" value="Genomic_DNA"/>
</dbReference>
<reference evidence="3 4" key="1">
    <citation type="submission" date="2024-10" db="EMBL/GenBank/DDBJ databases">
        <authorList>
            <person name="Kim D."/>
        </authorList>
    </citation>
    <scope>NUCLEOTIDE SEQUENCE [LARGE SCALE GENOMIC DNA]</scope>
    <source>
        <strain evidence="3">BH-2024</strain>
    </source>
</reference>
<feature type="domain" description="JmjC" evidence="2">
    <location>
        <begin position="175"/>
        <end position="336"/>
    </location>
</feature>
<evidence type="ECO:0000313" key="4">
    <source>
        <dbReference type="Proteomes" id="UP001620626"/>
    </source>
</evidence>
<dbReference type="Pfam" id="PF02373">
    <property type="entry name" value="JmjC"/>
    <property type="match status" value="1"/>
</dbReference>
<dbReference type="InterPro" id="IPR003347">
    <property type="entry name" value="JmjC_dom"/>
</dbReference>
<proteinExistence type="predicted"/>
<accession>A0ABD2KL87</accession>
<organism evidence="3 4">
    <name type="scientific">Heterodera trifolii</name>
    <dbReference type="NCBI Taxonomy" id="157864"/>
    <lineage>
        <taxon>Eukaryota</taxon>
        <taxon>Metazoa</taxon>
        <taxon>Ecdysozoa</taxon>
        <taxon>Nematoda</taxon>
        <taxon>Chromadorea</taxon>
        <taxon>Rhabditida</taxon>
        <taxon>Tylenchina</taxon>
        <taxon>Tylenchomorpha</taxon>
        <taxon>Tylenchoidea</taxon>
        <taxon>Heteroderidae</taxon>
        <taxon>Heteroderinae</taxon>
        <taxon>Heterodera</taxon>
    </lineage>
</organism>
<feature type="region of interest" description="Disordered" evidence="1">
    <location>
        <begin position="395"/>
        <end position="416"/>
    </location>
</feature>